<dbReference type="VEuPathDB" id="FungiDB:PSTT_10849"/>
<name>A0A2S4V2N0_9BASI</name>
<proteinExistence type="predicted"/>
<evidence type="ECO:0000313" key="3">
    <source>
        <dbReference type="Proteomes" id="UP000239156"/>
    </source>
</evidence>
<protein>
    <submittedName>
        <fullName evidence="2">Uncharacterized protein</fullName>
    </submittedName>
</protein>
<dbReference type="AlphaFoldDB" id="A0A2S4V2N0"/>
<comment type="caution">
    <text evidence="2">The sequence shown here is derived from an EMBL/GenBank/DDBJ whole genome shotgun (WGS) entry which is preliminary data.</text>
</comment>
<gene>
    <name evidence="2" type="ORF">PSTT_10849</name>
</gene>
<organism evidence="2 3">
    <name type="scientific">Puccinia striiformis</name>
    <dbReference type="NCBI Taxonomy" id="27350"/>
    <lineage>
        <taxon>Eukaryota</taxon>
        <taxon>Fungi</taxon>
        <taxon>Dikarya</taxon>
        <taxon>Basidiomycota</taxon>
        <taxon>Pucciniomycotina</taxon>
        <taxon>Pucciniomycetes</taxon>
        <taxon>Pucciniales</taxon>
        <taxon>Pucciniaceae</taxon>
        <taxon>Puccinia</taxon>
    </lineage>
</organism>
<reference evidence="2" key="1">
    <citation type="submission" date="2017-12" db="EMBL/GenBank/DDBJ databases">
        <title>Gene loss provides genomic basis for host adaptation in cereal stripe rust fungi.</title>
        <authorList>
            <person name="Xia C."/>
        </authorList>
    </citation>
    <scope>NUCLEOTIDE SEQUENCE [LARGE SCALE GENOMIC DNA]</scope>
    <source>
        <strain evidence="2">93-210</strain>
    </source>
</reference>
<evidence type="ECO:0000313" key="2">
    <source>
        <dbReference type="EMBL" id="POW03789.1"/>
    </source>
</evidence>
<dbReference type="EMBL" id="PKSL01000120">
    <property type="protein sequence ID" value="POW03789.1"/>
    <property type="molecule type" value="Genomic_DNA"/>
</dbReference>
<sequence length="95" mass="10544">MDVLAMCIKQCLSLTLQHDTTVDSASDYGNADVEISDCGGDSESEEADTPTSSIPTQHQKSVRLQELCTKAPDTRPAPLREYRRYQPRVPAVFEK</sequence>
<evidence type="ECO:0000256" key="1">
    <source>
        <dbReference type="SAM" id="MobiDB-lite"/>
    </source>
</evidence>
<accession>A0A2S4V2N0</accession>
<feature type="compositionally biased region" description="Polar residues" evidence="1">
    <location>
        <begin position="49"/>
        <end position="59"/>
    </location>
</feature>
<dbReference type="VEuPathDB" id="FungiDB:PSHT_03976"/>
<dbReference type="Proteomes" id="UP000239156">
    <property type="component" value="Unassembled WGS sequence"/>
</dbReference>
<feature type="region of interest" description="Disordered" evidence="1">
    <location>
        <begin position="22"/>
        <end position="62"/>
    </location>
</feature>
<keyword evidence="3" id="KW-1185">Reference proteome</keyword>